<dbReference type="PANTHER" id="PTHR24333:SF5">
    <property type="entry name" value="VENT HOMEOBOX"/>
    <property type="match status" value="1"/>
</dbReference>
<accession>A0A7J7J9J0</accession>
<keyword evidence="3 5" id="KW-0371">Homeobox</keyword>
<dbReference type="GO" id="GO:0005634">
    <property type="term" value="C:nucleus"/>
    <property type="evidence" value="ECO:0007669"/>
    <property type="project" value="UniProtKB-SubCell"/>
</dbReference>
<dbReference type="PANTHER" id="PTHR24333">
    <property type="entry name" value="HOMEO BOX HB9 LIKE A-RELATED"/>
    <property type="match status" value="1"/>
</dbReference>
<proteinExistence type="predicted"/>
<dbReference type="InterPro" id="IPR001356">
    <property type="entry name" value="HD"/>
</dbReference>
<dbReference type="Proteomes" id="UP000593567">
    <property type="component" value="Unassembled WGS sequence"/>
</dbReference>
<dbReference type="Pfam" id="PF00046">
    <property type="entry name" value="Homeodomain"/>
    <property type="match status" value="1"/>
</dbReference>
<dbReference type="GO" id="GO:0000981">
    <property type="term" value="F:DNA-binding transcription factor activity, RNA polymerase II-specific"/>
    <property type="evidence" value="ECO:0007669"/>
    <property type="project" value="InterPro"/>
</dbReference>
<evidence type="ECO:0000256" key="4">
    <source>
        <dbReference type="ARBA" id="ARBA00023242"/>
    </source>
</evidence>
<feature type="DNA-binding region" description="Homeobox" evidence="5">
    <location>
        <begin position="41"/>
        <end position="100"/>
    </location>
</feature>
<evidence type="ECO:0000256" key="3">
    <source>
        <dbReference type="ARBA" id="ARBA00023155"/>
    </source>
</evidence>
<evidence type="ECO:0000256" key="6">
    <source>
        <dbReference type="RuleBase" id="RU000682"/>
    </source>
</evidence>
<gene>
    <name evidence="8" type="ORF">EB796_019304</name>
</gene>
<feature type="domain" description="Homeobox" evidence="7">
    <location>
        <begin position="39"/>
        <end position="99"/>
    </location>
</feature>
<dbReference type="InterPro" id="IPR020479">
    <property type="entry name" value="HD_metazoa"/>
</dbReference>
<dbReference type="Gene3D" id="1.10.10.60">
    <property type="entry name" value="Homeodomain-like"/>
    <property type="match status" value="1"/>
</dbReference>
<evidence type="ECO:0000259" key="7">
    <source>
        <dbReference type="PROSITE" id="PS50071"/>
    </source>
</evidence>
<comment type="caution">
    <text evidence="8">The sequence shown here is derived from an EMBL/GenBank/DDBJ whole genome shotgun (WGS) entry which is preliminary data.</text>
</comment>
<keyword evidence="2 5" id="KW-0238">DNA-binding</keyword>
<dbReference type="PROSITE" id="PS00027">
    <property type="entry name" value="HOMEOBOX_1"/>
    <property type="match status" value="1"/>
</dbReference>
<evidence type="ECO:0000256" key="2">
    <source>
        <dbReference type="ARBA" id="ARBA00023125"/>
    </source>
</evidence>
<evidence type="ECO:0000256" key="5">
    <source>
        <dbReference type="PROSITE-ProRule" id="PRU00108"/>
    </source>
</evidence>
<dbReference type="GO" id="GO:0003677">
    <property type="term" value="F:DNA binding"/>
    <property type="evidence" value="ECO:0007669"/>
    <property type="project" value="UniProtKB-UniRule"/>
</dbReference>
<protein>
    <submittedName>
        <fullName evidence="8">B-H1</fullName>
    </submittedName>
</protein>
<evidence type="ECO:0000313" key="9">
    <source>
        <dbReference type="Proteomes" id="UP000593567"/>
    </source>
</evidence>
<dbReference type="SMART" id="SM00389">
    <property type="entry name" value="HOX"/>
    <property type="match status" value="1"/>
</dbReference>
<evidence type="ECO:0000313" key="8">
    <source>
        <dbReference type="EMBL" id="KAF6022394.1"/>
    </source>
</evidence>
<keyword evidence="9" id="KW-1185">Reference proteome</keyword>
<name>A0A7J7J9J0_BUGNE</name>
<dbReference type="PROSITE" id="PS50071">
    <property type="entry name" value="HOMEOBOX_2"/>
    <property type="match status" value="1"/>
</dbReference>
<sequence>MSRSPVIFEKSSFQVTNLLKEEKKQQATKSKNLLLSRAEKKRKPRTAFNDYQIETLESAFAKKKYLSAQERSELAFKLSLTDTHVKTWYQNRRTKWKRQSAEEIGLLADSTNVAAVQRVLELNPHWMNHFTDFCQIDHSQRPGMLPTIPKPRICEKELS</sequence>
<dbReference type="InterPro" id="IPR050848">
    <property type="entry name" value="Homeobox_TF"/>
</dbReference>
<dbReference type="AlphaFoldDB" id="A0A7J7J9J0"/>
<dbReference type="PRINTS" id="PR00024">
    <property type="entry name" value="HOMEOBOX"/>
</dbReference>
<organism evidence="8 9">
    <name type="scientific">Bugula neritina</name>
    <name type="common">Brown bryozoan</name>
    <name type="synonym">Sertularia neritina</name>
    <dbReference type="NCBI Taxonomy" id="10212"/>
    <lineage>
        <taxon>Eukaryota</taxon>
        <taxon>Metazoa</taxon>
        <taxon>Spiralia</taxon>
        <taxon>Lophotrochozoa</taxon>
        <taxon>Bryozoa</taxon>
        <taxon>Gymnolaemata</taxon>
        <taxon>Cheilostomatida</taxon>
        <taxon>Flustrina</taxon>
        <taxon>Buguloidea</taxon>
        <taxon>Bugulidae</taxon>
        <taxon>Bugula</taxon>
    </lineage>
</organism>
<evidence type="ECO:0000256" key="1">
    <source>
        <dbReference type="ARBA" id="ARBA00004123"/>
    </source>
</evidence>
<keyword evidence="4 5" id="KW-0539">Nucleus</keyword>
<comment type="subcellular location">
    <subcellularLocation>
        <location evidence="1 5 6">Nucleus</location>
    </subcellularLocation>
</comment>
<dbReference type="InterPro" id="IPR017970">
    <property type="entry name" value="Homeobox_CS"/>
</dbReference>
<dbReference type="CDD" id="cd00086">
    <property type="entry name" value="homeodomain"/>
    <property type="match status" value="1"/>
</dbReference>
<dbReference type="OrthoDB" id="6159439at2759"/>
<dbReference type="SUPFAM" id="SSF46689">
    <property type="entry name" value="Homeodomain-like"/>
    <property type="match status" value="1"/>
</dbReference>
<reference evidence="8" key="1">
    <citation type="submission" date="2020-06" db="EMBL/GenBank/DDBJ databases">
        <title>Draft genome of Bugula neritina, a colonial animal packing powerful symbionts and potential medicines.</title>
        <authorList>
            <person name="Rayko M."/>
        </authorList>
    </citation>
    <scope>NUCLEOTIDE SEQUENCE [LARGE SCALE GENOMIC DNA]</scope>
    <source>
        <strain evidence="8">Kwan_BN1</strain>
    </source>
</reference>
<dbReference type="InterPro" id="IPR009057">
    <property type="entry name" value="Homeodomain-like_sf"/>
</dbReference>
<dbReference type="EMBL" id="VXIV02002856">
    <property type="protein sequence ID" value="KAF6022394.1"/>
    <property type="molecule type" value="Genomic_DNA"/>
</dbReference>